<feature type="transmembrane region" description="Helical" evidence="6">
    <location>
        <begin position="36"/>
        <end position="59"/>
    </location>
</feature>
<dbReference type="AlphaFoldDB" id="A0A316VY67"/>
<dbReference type="GO" id="GO:0003841">
    <property type="term" value="F:1-acylglycerol-3-phosphate O-acyltransferase activity"/>
    <property type="evidence" value="ECO:0007669"/>
    <property type="project" value="UniProtKB-UniRule"/>
</dbReference>
<evidence type="ECO:0000256" key="6">
    <source>
        <dbReference type="SAM" id="Phobius"/>
    </source>
</evidence>
<dbReference type="STRING" id="1522189.A0A316VY67"/>
<keyword evidence="4" id="KW-0444">Lipid biosynthesis</keyword>
<evidence type="ECO:0000313" key="9">
    <source>
        <dbReference type="Proteomes" id="UP000245783"/>
    </source>
</evidence>
<name>A0A316VY67_9BASI</name>
<keyword evidence="4" id="KW-1208">Phospholipid metabolism</keyword>
<keyword evidence="3 4" id="KW-0012">Acyltransferase</keyword>
<dbReference type="OrthoDB" id="202234at2759"/>
<comment type="domain">
    <text evidence="4">The HXXXXD motif is essential for acyltransferase activity and may constitute the binding site for the phosphate moiety of the glycerol-3-phosphate.</text>
</comment>
<feature type="compositionally biased region" description="Basic and acidic residues" evidence="5">
    <location>
        <begin position="311"/>
        <end position="324"/>
    </location>
</feature>
<evidence type="ECO:0000259" key="7">
    <source>
        <dbReference type="SMART" id="SM00563"/>
    </source>
</evidence>
<dbReference type="SUPFAM" id="SSF69593">
    <property type="entry name" value="Glycerol-3-phosphate (1)-acyltransferase"/>
    <property type="match status" value="1"/>
</dbReference>
<dbReference type="FunCoup" id="A0A316VY67">
    <property type="interactions" value="171"/>
</dbReference>
<evidence type="ECO:0000256" key="1">
    <source>
        <dbReference type="ARBA" id="ARBA00008655"/>
    </source>
</evidence>
<comment type="catalytic activity">
    <reaction evidence="4">
        <text>a 1-acyl-sn-glycero-3-phosphate + an acyl-CoA = a 1,2-diacyl-sn-glycero-3-phosphate + CoA</text>
        <dbReference type="Rhea" id="RHEA:19709"/>
        <dbReference type="ChEBI" id="CHEBI:57287"/>
        <dbReference type="ChEBI" id="CHEBI:57970"/>
        <dbReference type="ChEBI" id="CHEBI:58342"/>
        <dbReference type="ChEBI" id="CHEBI:58608"/>
        <dbReference type="EC" id="2.3.1.51"/>
    </reaction>
</comment>
<dbReference type="GO" id="GO:0006654">
    <property type="term" value="P:phosphatidic acid biosynthetic process"/>
    <property type="evidence" value="ECO:0007669"/>
    <property type="project" value="TreeGrafter"/>
</dbReference>
<dbReference type="GO" id="GO:0005783">
    <property type="term" value="C:endoplasmic reticulum"/>
    <property type="evidence" value="ECO:0007669"/>
    <property type="project" value="TreeGrafter"/>
</dbReference>
<accession>A0A316VY67</accession>
<dbReference type="GeneID" id="37033800"/>
<evidence type="ECO:0000256" key="4">
    <source>
        <dbReference type="RuleBase" id="RU361267"/>
    </source>
</evidence>
<keyword evidence="6" id="KW-0812">Transmembrane</keyword>
<gene>
    <name evidence="8" type="ORF">IE81DRAFT_291931</name>
</gene>
<dbReference type="InterPro" id="IPR002123">
    <property type="entry name" value="Plipid/glycerol_acylTrfase"/>
</dbReference>
<evidence type="ECO:0000313" key="8">
    <source>
        <dbReference type="EMBL" id="PWN41333.1"/>
    </source>
</evidence>
<dbReference type="Proteomes" id="UP000245783">
    <property type="component" value="Unassembled WGS sequence"/>
</dbReference>
<dbReference type="RefSeq" id="XP_025368493.1">
    <property type="nucleotide sequence ID" value="XM_025511930.1"/>
</dbReference>
<dbReference type="EMBL" id="KZ819394">
    <property type="protein sequence ID" value="PWN41333.1"/>
    <property type="molecule type" value="Genomic_DNA"/>
</dbReference>
<sequence>MGLISRTLAYTLGTSFLLLSLLSPRSKRARMYLNTIVYISGLGVCSVFGVICSIALTIIPGAQRLNTNYYVARSFYLYAGTLTGIRYHVEGEENFEKGRPGVLVGNHQTGIDILYLGRIFPKMASIMAKQELKYAPLLGQFMSLSGAVFIDRKNRHDAVKAFNQVGAEMKKRKLSLWIFPEGTRSNLPFPDLLPFKKGAFHLAVQAQVPIVPVVCENYNRLFDGKTRFEGGTIRIKVLEPISTQGLGKDDVNDLTTRVRELMLKELKEMDAQRDSFDTSSIATRPPSSTGSGLGGIAGFMARIVGTGHGRDLGAAARKDSERFRRAGTSGQRPDDYGLLSESAKASGVQQGAAYTGAVESAAKTSDQPAGSTNRRSAPSVRDPNGSGSDETDGSTVLVGRPAV</sequence>
<keyword evidence="6" id="KW-0472">Membrane</keyword>
<dbReference type="SMART" id="SM00563">
    <property type="entry name" value="PlsC"/>
    <property type="match status" value="1"/>
</dbReference>
<dbReference type="CDD" id="cd07989">
    <property type="entry name" value="LPLAT_AGPAT-like"/>
    <property type="match status" value="1"/>
</dbReference>
<dbReference type="Pfam" id="PF01553">
    <property type="entry name" value="Acyltransferase"/>
    <property type="match status" value="1"/>
</dbReference>
<feature type="transmembrane region" description="Helical" evidence="6">
    <location>
        <begin position="6"/>
        <end position="24"/>
    </location>
</feature>
<dbReference type="InParanoid" id="A0A316VY67"/>
<protein>
    <recommendedName>
        <fullName evidence="4">1-acyl-sn-glycerol-3-phosphate acyltransferase</fullName>
        <ecNumber evidence="4">2.3.1.51</ecNumber>
    </recommendedName>
</protein>
<feature type="region of interest" description="Disordered" evidence="5">
    <location>
        <begin position="311"/>
        <end position="403"/>
    </location>
</feature>
<feature type="compositionally biased region" description="Polar residues" evidence="5">
    <location>
        <begin position="362"/>
        <end position="376"/>
    </location>
</feature>
<evidence type="ECO:0000256" key="5">
    <source>
        <dbReference type="SAM" id="MobiDB-lite"/>
    </source>
</evidence>
<keyword evidence="6" id="KW-1133">Transmembrane helix</keyword>
<proteinExistence type="inferred from homology"/>
<evidence type="ECO:0000256" key="3">
    <source>
        <dbReference type="ARBA" id="ARBA00023315"/>
    </source>
</evidence>
<dbReference type="InterPro" id="IPR004552">
    <property type="entry name" value="AGP_acyltrans"/>
</dbReference>
<dbReference type="PANTHER" id="PTHR10434">
    <property type="entry name" value="1-ACYL-SN-GLYCEROL-3-PHOSPHATE ACYLTRANSFERASE"/>
    <property type="match status" value="1"/>
</dbReference>
<comment type="similarity">
    <text evidence="1 4">Belongs to the 1-acyl-sn-glycerol-3-phosphate acyltransferase family.</text>
</comment>
<organism evidence="8 9">
    <name type="scientific">Ceraceosorus guamensis</name>
    <dbReference type="NCBI Taxonomy" id="1522189"/>
    <lineage>
        <taxon>Eukaryota</taxon>
        <taxon>Fungi</taxon>
        <taxon>Dikarya</taxon>
        <taxon>Basidiomycota</taxon>
        <taxon>Ustilaginomycotina</taxon>
        <taxon>Exobasidiomycetes</taxon>
        <taxon>Ceraceosorales</taxon>
        <taxon>Ceraceosoraceae</taxon>
        <taxon>Ceraceosorus</taxon>
    </lineage>
</organism>
<feature type="domain" description="Phospholipid/glycerol acyltransferase" evidence="7">
    <location>
        <begin position="101"/>
        <end position="218"/>
    </location>
</feature>
<dbReference type="EC" id="2.3.1.51" evidence="4"/>
<feature type="compositionally biased region" description="Polar residues" evidence="5">
    <location>
        <begin position="277"/>
        <end position="290"/>
    </location>
</feature>
<reference evidence="8 9" key="1">
    <citation type="journal article" date="2018" name="Mol. Biol. Evol.">
        <title>Broad Genomic Sampling Reveals a Smut Pathogenic Ancestry of the Fungal Clade Ustilaginomycotina.</title>
        <authorList>
            <person name="Kijpornyongpan T."/>
            <person name="Mondo S.J."/>
            <person name="Barry K."/>
            <person name="Sandor L."/>
            <person name="Lee J."/>
            <person name="Lipzen A."/>
            <person name="Pangilinan J."/>
            <person name="LaButti K."/>
            <person name="Hainaut M."/>
            <person name="Henrissat B."/>
            <person name="Grigoriev I.V."/>
            <person name="Spatafora J.W."/>
            <person name="Aime M.C."/>
        </authorList>
    </citation>
    <scope>NUCLEOTIDE SEQUENCE [LARGE SCALE GENOMIC DNA]</scope>
    <source>
        <strain evidence="8 9">MCA 4658</strain>
    </source>
</reference>
<dbReference type="GO" id="GO:0016020">
    <property type="term" value="C:membrane"/>
    <property type="evidence" value="ECO:0007669"/>
    <property type="project" value="InterPro"/>
</dbReference>
<keyword evidence="4" id="KW-0594">Phospholipid biosynthesis</keyword>
<keyword evidence="4" id="KW-0443">Lipid metabolism</keyword>
<keyword evidence="9" id="KW-1185">Reference proteome</keyword>
<feature type="region of interest" description="Disordered" evidence="5">
    <location>
        <begin position="274"/>
        <end position="295"/>
    </location>
</feature>
<dbReference type="NCBIfam" id="TIGR00530">
    <property type="entry name" value="AGP_acyltrn"/>
    <property type="match status" value="1"/>
</dbReference>
<evidence type="ECO:0000256" key="2">
    <source>
        <dbReference type="ARBA" id="ARBA00022679"/>
    </source>
</evidence>
<keyword evidence="2 4" id="KW-0808">Transferase</keyword>
<dbReference type="PANTHER" id="PTHR10434:SF11">
    <property type="entry name" value="1-ACYL-SN-GLYCEROL-3-PHOSPHATE ACYLTRANSFERASE"/>
    <property type="match status" value="1"/>
</dbReference>